<dbReference type="InterPro" id="IPR005467">
    <property type="entry name" value="His_kinase_dom"/>
</dbReference>
<dbReference type="SMART" id="SM00387">
    <property type="entry name" value="HATPase_c"/>
    <property type="match status" value="1"/>
</dbReference>
<dbReference type="InterPro" id="IPR000014">
    <property type="entry name" value="PAS"/>
</dbReference>
<organism evidence="17 18">
    <name type="scientific">Aphanizomenon flos-aquae WA102</name>
    <dbReference type="NCBI Taxonomy" id="1710896"/>
    <lineage>
        <taxon>Bacteria</taxon>
        <taxon>Bacillati</taxon>
        <taxon>Cyanobacteriota</taxon>
        <taxon>Cyanophyceae</taxon>
        <taxon>Nostocales</taxon>
        <taxon>Aphanizomenonaceae</taxon>
        <taxon>Aphanizomenon</taxon>
    </lineage>
</organism>
<proteinExistence type="inferred from homology"/>
<keyword evidence="11" id="KW-0472">Membrane</keyword>
<keyword evidence="5" id="KW-0600">Photoreceptor protein</keyword>
<evidence type="ECO:0000256" key="9">
    <source>
        <dbReference type="ARBA" id="ARBA00022777"/>
    </source>
</evidence>
<comment type="caution">
    <text evidence="17">The sequence shown here is derived from an EMBL/GenBank/DDBJ whole genome shotgun (WGS) entry which is preliminary data.</text>
</comment>
<dbReference type="SUPFAM" id="SSF55874">
    <property type="entry name" value="ATPase domain of HSP90 chaperone/DNA topoisomerase II/histidine kinase"/>
    <property type="match status" value="1"/>
</dbReference>
<reference evidence="17 18" key="1">
    <citation type="submission" date="2015-09" db="EMBL/GenBank/DDBJ databases">
        <title>Aphanizomenon flos-aquae WA102.</title>
        <authorList>
            <person name="Driscoll C."/>
        </authorList>
    </citation>
    <scope>NUCLEOTIDE SEQUENCE [LARGE SCALE GENOMIC DNA]</scope>
    <source>
        <strain evidence="17">WA102</strain>
    </source>
</reference>
<dbReference type="InterPro" id="IPR029016">
    <property type="entry name" value="GAF-like_dom_sf"/>
</dbReference>
<sequence>MTDQNVDLADCKHETIHIPGLIQPHGVLLVLQEPDFTIIQISSNTLDLINISPDELLGKTLLTLLNPQQIAAIRQCLSEDFDHVNPLEISIERTTKVLLFDGIVHRQNELIFLELEPKQESEKADFFELYRHFKGMITKIQKAPTLLKMSEEVVKEVRLVTGFDRVMVYRFDAEGAGQVIAESRADLLTSYLGLYYPQSDIPKQAKQLYTLNLLRLIPDTIYQPSALVPAHNPVDNCPTDLSLSVLRSVSSGHLEYLNNMGVRASMSISLIQEQTIWGLIVCHHSTSRYVPYRVRTMCEFVGQVMSVELSNKEAREDLDYKITLKSVQSKIVESLSQSERFLNGLLQLDSNLLDLVSASGAAICTVDQIIRIGQTPPESELRDLRDWVKTHIQHNLFQTRSLIQLYPAAASFKAVASGVLALEFSQFHQNYIFWFRPEVIQTVNWAGNPNNLVEVTDSGERQLLPRKSFKKWQETVQGYSLPWKACEIEVVAELRSLIVGVILKQADNLAKINLELERSNIELDSFAYIASHDLKEPLRGIHNYSNFLMEDYGEVLDADGVAKLDTVVRLTQRMEDLINSLLHYSQLGRAELFRQSTDLNQVAQQAIDILEISQMQSSIKFQVPRPLPTICCDSGQMSELFTNLLTNAIKYNNKSEKLVEIGFIESDGGDPQNPSLYTFYIRDNGIGIPPQHLERVFQIFKRLHTQDQYGGGTGAGLTIVKKIVERHGGKIWVKSTLNEGSTFYFTLAVREEL</sequence>
<dbReference type="EMBL" id="LJOW01000008">
    <property type="protein sequence ID" value="OBQ45156.1"/>
    <property type="molecule type" value="Genomic_DNA"/>
</dbReference>
<dbReference type="GO" id="GO:0009584">
    <property type="term" value="P:detection of visible light"/>
    <property type="evidence" value="ECO:0007669"/>
    <property type="project" value="InterPro"/>
</dbReference>
<dbReference type="GO" id="GO:0016020">
    <property type="term" value="C:membrane"/>
    <property type="evidence" value="ECO:0007669"/>
    <property type="project" value="UniProtKB-SubCell"/>
</dbReference>
<dbReference type="InterPro" id="IPR013515">
    <property type="entry name" value="Phytochrome_cen-reg"/>
</dbReference>
<dbReference type="InterPro" id="IPR035965">
    <property type="entry name" value="PAS-like_dom_sf"/>
</dbReference>
<evidence type="ECO:0000256" key="5">
    <source>
        <dbReference type="ARBA" id="ARBA00022543"/>
    </source>
</evidence>
<evidence type="ECO:0000259" key="16">
    <source>
        <dbReference type="PROSITE" id="PS50112"/>
    </source>
</evidence>
<dbReference type="GO" id="GO:0030295">
    <property type="term" value="F:protein kinase activator activity"/>
    <property type="evidence" value="ECO:0007669"/>
    <property type="project" value="TreeGrafter"/>
</dbReference>
<dbReference type="Proteomes" id="UP000092093">
    <property type="component" value="Unassembled WGS sequence"/>
</dbReference>
<dbReference type="PANTHER" id="PTHR42878:SF15">
    <property type="entry name" value="BACTERIOPHYTOCHROME"/>
    <property type="match status" value="1"/>
</dbReference>
<keyword evidence="12" id="KW-0675">Receptor</keyword>
<comment type="catalytic activity">
    <reaction evidence="1">
        <text>ATP + protein L-histidine = ADP + protein N-phospho-L-histidine.</text>
        <dbReference type="EC" id="2.7.13.3"/>
    </reaction>
</comment>
<dbReference type="InterPro" id="IPR036890">
    <property type="entry name" value="HATPase_C_sf"/>
</dbReference>
<dbReference type="Pfam" id="PF00512">
    <property type="entry name" value="HisKA"/>
    <property type="match status" value="1"/>
</dbReference>
<dbReference type="Pfam" id="PF00360">
    <property type="entry name" value="PHY"/>
    <property type="match status" value="1"/>
</dbReference>
<evidence type="ECO:0000256" key="13">
    <source>
        <dbReference type="ARBA" id="ARBA00055745"/>
    </source>
</evidence>
<dbReference type="SUPFAM" id="SSF55781">
    <property type="entry name" value="GAF domain-like"/>
    <property type="match status" value="2"/>
</dbReference>
<evidence type="ECO:0000256" key="11">
    <source>
        <dbReference type="ARBA" id="ARBA00023136"/>
    </source>
</evidence>
<evidence type="ECO:0000256" key="3">
    <source>
        <dbReference type="ARBA" id="ARBA00011738"/>
    </source>
</evidence>
<dbReference type="Gene3D" id="3.30.450.270">
    <property type="match status" value="1"/>
</dbReference>
<evidence type="ECO:0000256" key="12">
    <source>
        <dbReference type="ARBA" id="ARBA00023170"/>
    </source>
</evidence>
<dbReference type="PROSITE" id="PS50112">
    <property type="entry name" value="PAS"/>
    <property type="match status" value="1"/>
</dbReference>
<evidence type="ECO:0000256" key="8">
    <source>
        <dbReference type="ARBA" id="ARBA00022679"/>
    </source>
</evidence>
<name>A0A1B7X6Z5_APHFL</name>
<dbReference type="InterPro" id="IPR003661">
    <property type="entry name" value="HisK_dim/P_dom"/>
</dbReference>
<evidence type="ECO:0000313" key="18">
    <source>
        <dbReference type="Proteomes" id="UP000092093"/>
    </source>
</evidence>
<dbReference type="FunFam" id="3.30.565.10:FF:000006">
    <property type="entry name" value="Sensor histidine kinase WalK"/>
    <property type="match status" value="1"/>
</dbReference>
<keyword evidence="10" id="KW-0157">Chromophore</keyword>
<dbReference type="Gene3D" id="3.30.450.40">
    <property type="match status" value="1"/>
</dbReference>
<keyword evidence="9" id="KW-0418">Kinase</keyword>
<dbReference type="Pfam" id="PF02518">
    <property type="entry name" value="HATPase_c"/>
    <property type="match status" value="1"/>
</dbReference>
<accession>A0A1B7X6Z5</accession>
<comment type="function">
    <text evidence="13">Photoreceptor which exists in two forms that are reversibly interconvertible by light: the R form that absorbs maximally in the red region of the spectrum and the FR form that absorbs maximally in the far-red region.</text>
</comment>
<keyword evidence="6" id="KW-0597">Phosphoprotein</keyword>
<feature type="domain" description="Phytochrome chromophore attachment site" evidence="14">
    <location>
        <begin position="145"/>
        <end position="303"/>
    </location>
</feature>
<dbReference type="InterPro" id="IPR001294">
    <property type="entry name" value="Phytochrome"/>
</dbReference>
<dbReference type="SMART" id="SM00388">
    <property type="entry name" value="HisKA"/>
    <property type="match status" value="1"/>
</dbReference>
<evidence type="ECO:0000313" key="17">
    <source>
        <dbReference type="EMBL" id="OBQ45156.1"/>
    </source>
</evidence>
<evidence type="ECO:0000256" key="7">
    <source>
        <dbReference type="ARBA" id="ARBA00022606"/>
    </source>
</evidence>
<dbReference type="SUPFAM" id="SSF47384">
    <property type="entry name" value="Homodimeric domain of signal transducing histidine kinase"/>
    <property type="match status" value="1"/>
</dbReference>
<dbReference type="Gene3D" id="3.30.450.20">
    <property type="entry name" value="PAS domain"/>
    <property type="match status" value="1"/>
</dbReference>
<dbReference type="InterPro" id="IPR003018">
    <property type="entry name" value="GAF"/>
</dbReference>
<feature type="domain" description="Histidine kinase" evidence="15">
    <location>
        <begin position="529"/>
        <end position="751"/>
    </location>
</feature>
<comment type="similarity">
    <text evidence="2">In the N-terminal section; belongs to the phytochrome family.</text>
</comment>
<dbReference type="InterPro" id="IPR003594">
    <property type="entry name" value="HATPase_dom"/>
</dbReference>
<dbReference type="GO" id="GO:0006355">
    <property type="term" value="P:regulation of DNA-templated transcription"/>
    <property type="evidence" value="ECO:0007669"/>
    <property type="project" value="InterPro"/>
</dbReference>
<evidence type="ECO:0000256" key="10">
    <source>
        <dbReference type="ARBA" id="ARBA00022991"/>
    </source>
</evidence>
<comment type="subunit">
    <text evidence="3">Homodimer.</text>
</comment>
<feature type="domain" description="PAS" evidence="16">
    <location>
        <begin position="38"/>
        <end position="84"/>
    </location>
</feature>
<evidence type="ECO:0000259" key="14">
    <source>
        <dbReference type="PROSITE" id="PS50046"/>
    </source>
</evidence>
<dbReference type="PANTHER" id="PTHR42878">
    <property type="entry name" value="TWO-COMPONENT HISTIDINE KINASE"/>
    <property type="match status" value="1"/>
</dbReference>
<evidence type="ECO:0000259" key="15">
    <source>
        <dbReference type="PROSITE" id="PS50109"/>
    </source>
</evidence>
<evidence type="ECO:0000256" key="6">
    <source>
        <dbReference type="ARBA" id="ARBA00022553"/>
    </source>
</evidence>
<dbReference type="PROSITE" id="PS50046">
    <property type="entry name" value="PHYTOCHROME_2"/>
    <property type="match status" value="1"/>
</dbReference>
<evidence type="ECO:0000256" key="4">
    <source>
        <dbReference type="ARBA" id="ARBA00012438"/>
    </source>
</evidence>
<dbReference type="GO" id="GO:0009881">
    <property type="term" value="F:photoreceptor activity"/>
    <property type="evidence" value="ECO:0007669"/>
    <property type="project" value="UniProtKB-KW"/>
</dbReference>
<dbReference type="InterPro" id="IPR016132">
    <property type="entry name" value="Phyto_chromo_attachment"/>
</dbReference>
<dbReference type="GO" id="GO:0000155">
    <property type="term" value="F:phosphorelay sensor kinase activity"/>
    <property type="evidence" value="ECO:0007669"/>
    <property type="project" value="InterPro"/>
</dbReference>
<gene>
    <name evidence="17" type="ORF">AN484_03390</name>
</gene>
<dbReference type="Gene3D" id="3.30.565.10">
    <property type="entry name" value="Histidine kinase-like ATPase, C-terminal domain"/>
    <property type="match status" value="1"/>
</dbReference>
<dbReference type="InterPro" id="IPR013654">
    <property type="entry name" value="PAS_2"/>
</dbReference>
<dbReference type="SUPFAM" id="SSF55785">
    <property type="entry name" value="PYP-like sensor domain (PAS domain)"/>
    <property type="match status" value="1"/>
</dbReference>
<keyword evidence="8" id="KW-0808">Transferase</keyword>
<protein>
    <recommendedName>
        <fullName evidence="4">histidine kinase</fullName>
        <ecNumber evidence="4">2.7.13.3</ecNumber>
    </recommendedName>
</protein>
<dbReference type="InterPro" id="IPR036097">
    <property type="entry name" value="HisK_dim/P_sf"/>
</dbReference>
<dbReference type="PROSITE" id="PS50109">
    <property type="entry name" value="HIS_KIN"/>
    <property type="match status" value="1"/>
</dbReference>
<dbReference type="PATRIC" id="fig|1710896.3.peg.737"/>
<dbReference type="InterPro" id="IPR050351">
    <property type="entry name" value="BphY/WalK/GraS-like"/>
</dbReference>
<evidence type="ECO:0000256" key="1">
    <source>
        <dbReference type="ARBA" id="ARBA00000085"/>
    </source>
</evidence>
<dbReference type="Gene3D" id="1.10.287.130">
    <property type="match status" value="1"/>
</dbReference>
<dbReference type="InterPro" id="IPR043150">
    <property type="entry name" value="Phytochrome_PHY_sf"/>
</dbReference>
<dbReference type="CDD" id="cd00082">
    <property type="entry name" value="HisKA"/>
    <property type="match status" value="1"/>
</dbReference>
<keyword evidence="7" id="KW-0716">Sensory transduction</keyword>
<dbReference type="SMART" id="SM00065">
    <property type="entry name" value="GAF"/>
    <property type="match status" value="1"/>
</dbReference>
<dbReference type="GO" id="GO:0000156">
    <property type="term" value="F:phosphorelay response regulator activity"/>
    <property type="evidence" value="ECO:0007669"/>
    <property type="project" value="TreeGrafter"/>
</dbReference>
<dbReference type="PRINTS" id="PR01033">
    <property type="entry name" value="PHYTOCHROME"/>
</dbReference>
<dbReference type="AlphaFoldDB" id="A0A1B7X6Z5"/>
<dbReference type="GO" id="GO:0007234">
    <property type="term" value="P:osmosensory signaling via phosphorelay pathway"/>
    <property type="evidence" value="ECO:0007669"/>
    <property type="project" value="TreeGrafter"/>
</dbReference>
<dbReference type="Pfam" id="PF01590">
    <property type="entry name" value="GAF"/>
    <property type="match status" value="1"/>
</dbReference>
<evidence type="ECO:0000256" key="2">
    <source>
        <dbReference type="ARBA" id="ARBA00006402"/>
    </source>
</evidence>
<dbReference type="Pfam" id="PF08446">
    <property type="entry name" value="PAS_2"/>
    <property type="match status" value="1"/>
</dbReference>
<dbReference type="EC" id="2.7.13.3" evidence="4"/>